<sequence length="156" mass="17727">MGRWFSTRISCQRPNPCYVVTAAYLSMYLASFLGLLSTRSLSYLWKLMRMNGDLFASSSGLQGPCSLTGFIWLVQGYSTHSYCPFIEATWVVCIRCKRHLACTHSRVESSASTFCSALISLITGVEIIKHRQQRFVFLLIWFASVLWKPTRTMSSV</sequence>
<comment type="caution">
    <text evidence="2">The sequence shown here is derived from an EMBL/GenBank/DDBJ whole genome shotgun (WGS) entry which is preliminary data.</text>
</comment>
<dbReference type="Proteomes" id="UP000736335">
    <property type="component" value="Unassembled WGS sequence"/>
</dbReference>
<name>A0A9P6L1X8_9AGAM</name>
<reference evidence="2" key="2">
    <citation type="submission" date="2020-11" db="EMBL/GenBank/DDBJ databases">
        <authorList>
            <consortium name="DOE Joint Genome Institute"/>
            <person name="Kuo A."/>
            <person name="Miyauchi S."/>
            <person name="Kiss E."/>
            <person name="Drula E."/>
            <person name="Kohler A."/>
            <person name="Sanchez-Garcia M."/>
            <person name="Andreopoulos B."/>
            <person name="Barry K.W."/>
            <person name="Bonito G."/>
            <person name="Buee M."/>
            <person name="Carver A."/>
            <person name="Chen C."/>
            <person name="Cichocki N."/>
            <person name="Clum A."/>
            <person name="Culley D."/>
            <person name="Crous P.W."/>
            <person name="Fauchery L."/>
            <person name="Girlanda M."/>
            <person name="Hayes R."/>
            <person name="Keri Z."/>
            <person name="Labutti K."/>
            <person name="Lipzen A."/>
            <person name="Lombard V."/>
            <person name="Magnuson J."/>
            <person name="Maillard F."/>
            <person name="Morin E."/>
            <person name="Murat C."/>
            <person name="Nolan M."/>
            <person name="Ohm R."/>
            <person name="Pangilinan J."/>
            <person name="Pereira M."/>
            <person name="Perotto S."/>
            <person name="Peter M."/>
            <person name="Riley R."/>
            <person name="Sitrit Y."/>
            <person name="Stielow B."/>
            <person name="Szollosi G."/>
            <person name="Zifcakova L."/>
            <person name="Stursova M."/>
            <person name="Spatafora J.W."/>
            <person name="Tedersoo L."/>
            <person name="Vaario L.-M."/>
            <person name="Yamada A."/>
            <person name="Yan M."/>
            <person name="Wang P."/>
            <person name="Xu J."/>
            <person name="Bruns T."/>
            <person name="Baldrian P."/>
            <person name="Vilgalys R."/>
            <person name="Henrissat B."/>
            <person name="Grigoriev I.V."/>
            <person name="Hibbett D."/>
            <person name="Nagy L.G."/>
            <person name="Martin F.M."/>
        </authorList>
    </citation>
    <scope>NUCLEOTIDE SEQUENCE</scope>
    <source>
        <strain evidence="2">UH-Tt-Lm1</strain>
    </source>
</reference>
<dbReference type="EMBL" id="WIUZ02000021">
    <property type="protein sequence ID" value="KAF9779003.1"/>
    <property type="molecule type" value="Genomic_DNA"/>
</dbReference>
<evidence type="ECO:0000313" key="2">
    <source>
        <dbReference type="EMBL" id="KAF9779003.1"/>
    </source>
</evidence>
<protein>
    <submittedName>
        <fullName evidence="2">Uncharacterized protein</fullName>
    </submittedName>
</protein>
<proteinExistence type="predicted"/>
<keyword evidence="3" id="KW-1185">Reference proteome</keyword>
<dbReference type="AlphaFoldDB" id="A0A9P6L1X8"/>
<keyword evidence="1" id="KW-0812">Transmembrane</keyword>
<organism evidence="2 3">
    <name type="scientific">Thelephora terrestris</name>
    <dbReference type="NCBI Taxonomy" id="56493"/>
    <lineage>
        <taxon>Eukaryota</taxon>
        <taxon>Fungi</taxon>
        <taxon>Dikarya</taxon>
        <taxon>Basidiomycota</taxon>
        <taxon>Agaricomycotina</taxon>
        <taxon>Agaricomycetes</taxon>
        <taxon>Thelephorales</taxon>
        <taxon>Thelephoraceae</taxon>
        <taxon>Thelephora</taxon>
    </lineage>
</organism>
<feature type="transmembrane region" description="Helical" evidence="1">
    <location>
        <begin position="22"/>
        <end position="45"/>
    </location>
</feature>
<evidence type="ECO:0000313" key="3">
    <source>
        <dbReference type="Proteomes" id="UP000736335"/>
    </source>
</evidence>
<evidence type="ECO:0000256" key="1">
    <source>
        <dbReference type="SAM" id="Phobius"/>
    </source>
</evidence>
<keyword evidence="1" id="KW-1133">Transmembrane helix</keyword>
<accession>A0A9P6L1X8</accession>
<keyword evidence="1" id="KW-0472">Membrane</keyword>
<gene>
    <name evidence="2" type="ORF">BJ322DRAFT_1090917</name>
</gene>
<reference evidence="2" key="1">
    <citation type="journal article" date="2020" name="Nat. Commun.">
        <title>Large-scale genome sequencing of mycorrhizal fungi provides insights into the early evolution of symbiotic traits.</title>
        <authorList>
            <person name="Miyauchi S."/>
            <person name="Kiss E."/>
            <person name="Kuo A."/>
            <person name="Drula E."/>
            <person name="Kohler A."/>
            <person name="Sanchez-Garcia M."/>
            <person name="Morin E."/>
            <person name="Andreopoulos B."/>
            <person name="Barry K.W."/>
            <person name="Bonito G."/>
            <person name="Buee M."/>
            <person name="Carver A."/>
            <person name="Chen C."/>
            <person name="Cichocki N."/>
            <person name="Clum A."/>
            <person name="Culley D."/>
            <person name="Crous P.W."/>
            <person name="Fauchery L."/>
            <person name="Girlanda M."/>
            <person name="Hayes R.D."/>
            <person name="Keri Z."/>
            <person name="LaButti K."/>
            <person name="Lipzen A."/>
            <person name="Lombard V."/>
            <person name="Magnuson J."/>
            <person name="Maillard F."/>
            <person name="Murat C."/>
            <person name="Nolan M."/>
            <person name="Ohm R.A."/>
            <person name="Pangilinan J."/>
            <person name="Pereira M.F."/>
            <person name="Perotto S."/>
            <person name="Peter M."/>
            <person name="Pfister S."/>
            <person name="Riley R."/>
            <person name="Sitrit Y."/>
            <person name="Stielow J.B."/>
            <person name="Szollosi G."/>
            <person name="Zifcakova L."/>
            <person name="Stursova M."/>
            <person name="Spatafora J.W."/>
            <person name="Tedersoo L."/>
            <person name="Vaario L.M."/>
            <person name="Yamada A."/>
            <person name="Yan M."/>
            <person name="Wang P."/>
            <person name="Xu J."/>
            <person name="Bruns T."/>
            <person name="Baldrian P."/>
            <person name="Vilgalys R."/>
            <person name="Dunand C."/>
            <person name="Henrissat B."/>
            <person name="Grigoriev I.V."/>
            <person name="Hibbett D."/>
            <person name="Nagy L.G."/>
            <person name="Martin F.M."/>
        </authorList>
    </citation>
    <scope>NUCLEOTIDE SEQUENCE</scope>
    <source>
        <strain evidence="2">UH-Tt-Lm1</strain>
    </source>
</reference>